<gene>
    <name evidence="7" type="ORF">RirG_260640</name>
</gene>
<keyword evidence="8" id="KW-1185">Reference proteome</keyword>
<reference evidence="7 8" key="1">
    <citation type="submission" date="2014-02" db="EMBL/GenBank/DDBJ databases">
        <title>Single nucleus genome sequencing reveals high similarity among nuclei of an endomycorrhizal fungus.</title>
        <authorList>
            <person name="Lin K."/>
            <person name="Geurts R."/>
            <person name="Zhang Z."/>
            <person name="Limpens E."/>
            <person name="Saunders D.G."/>
            <person name="Mu D."/>
            <person name="Pang E."/>
            <person name="Cao H."/>
            <person name="Cha H."/>
            <person name="Lin T."/>
            <person name="Zhou Q."/>
            <person name="Shang Y."/>
            <person name="Li Y."/>
            <person name="Ivanov S."/>
            <person name="Sharma T."/>
            <person name="Velzen R.V."/>
            <person name="Ruijter N.D."/>
            <person name="Aanen D.K."/>
            <person name="Win J."/>
            <person name="Kamoun S."/>
            <person name="Bisseling T."/>
            <person name="Huang S."/>
        </authorList>
    </citation>
    <scope>NUCLEOTIDE SEQUENCE [LARGE SCALE GENOMIC DNA]</scope>
    <source>
        <strain evidence="8">DAOM197198w</strain>
    </source>
</reference>
<protein>
    <recommendedName>
        <fullName evidence="6">Zn(2)-C6 fungal-type domain-containing protein</fullName>
    </recommendedName>
</protein>
<evidence type="ECO:0000256" key="1">
    <source>
        <dbReference type="ARBA" id="ARBA00004123"/>
    </source>
</evidence>
<comment type="caution">
    <text evidence="7">The sequence shown here is derived from an EMBL/GenBank/DDBJ whole genome shotgun (WGS) entry which is preliminary data.</text>
</comment>
<dbReference type="InterPro" id="IPR001138">
    <property type="entry name" value="Zn2Cys6_DnaBD"/>
</dbReference>
<evidence type="ECO:0000256" key="5">
    <source>
        <dbReference type="ARBA" id="ARBA00023242"/>
    </source>
</evidence>
<dbReference type="PANTHER" id="PTHR47540:SF2">
    <property type="entry name" value="ZN(II)2CYS6 TRANSCRIPTION FACTOR (EUROFUNG)"/>
    <property type="match status" value="1"/>
</dbReference>
<dbReference type="GO" id="GO:0000981">
    <property type="term" value="F:DNA-binding transcription factor activity, RNA polymerase II-specific"/>
    <property type="evidence" value="ECO:0007669"/>
    <property type="project" value="InterPro"/>
</dbReference>
<dbReference type="Proteomes" id="UP000022910">
    <property type="component" value="Unassembled WGS sequence"/>
</dbReference>
<dbReference type="GO" id="GO:0045944">
    <property type="term" value="P:positive regulation of transcription by RNA polymerase II"/>
    <property type="evidence" value="ECO:0007669"/>
    <property type="project" value="TreeGrafter"/>
</dbReference>
<evidence type="ECO:0000256" key="3">
    <source>
        <dbReference type="ARBA" id="ARBA00023125"/>
    </source>
</evidence>
<dbReference type="HOGENOM" id="CLU_1993854_0_0_1"/>
<dbReference type="PROSITE" id="PS50048">
    <property type="entry name" value="ZN2_CY6_FUNGAL_2"/>
    <property type="match status" value="1"/>
</dbReference>
<evidence type="ECO:0000259" key="6">
    <source>
        <dbReference type="PROSITE" id="PS50048"/>
    </source>
</evidence>
<evidence type="ECO:0000313" key="7">
    <source>
        <dbReference type="EMBL" id="EXX51559.1"/>
    </source>
</evidence>
<comment type="subcellular location">
    <subcellularLocation>
        <location evidence="1">Nucleus</location>
    </subcellularLocation>
</comment>
<dbReference type="InterPro" id="IPR036864">
    <property type="entry name" value="Zn2-C6_fun-type_DNA-bd_sf"/>
</dbReference>
<name>A0A015J9M8_RHIIW</name>
<keyword evidence="2" id="KW-0805">Transcription regulation</keyword>
<evidence type="ECO:0000313" key="8">
    <source>
        <dbReference type="Proteomes" id="UP000022910"/>
    </source>
</evidence>
<dbReference type="Pfam" id="PF00172">
    <property type="entry name" value="Zn_clus"/>
    <property type="match status" value="1"/>
</dbReference>
<dbReference type="SUPFAM" id="SSF57701">
    <property type="entry name" value="Zn2/Cys6 DNA-binding domain"/>
    <property type="match status" value="1"/>
</dbReference>
<dbReference type="PROSITE" id="PS00463">
    <property type="entry name" value="ZN2_CY6_FUNGAL_1"/>
    <property type="match status" value="1"/>
</dbReference>
<dbReference type="CDD" id="cd00067">
    <property type="entry name" value="GAL4"/>
    <property type="match status" value="1"/>
</dbReference>
<dbReference type="SMART" id="SM00066">
    <property type="entry name" value="GAL4"/>
    <property type="match status" value="1"/>
</dbReference>
<proteinExistence type="predicted"/>
<feature type="domain" description="Zn(2)-C6 fungal-type" evidence="6">
    <location>
        <begin position="13"/>
        <end position="42"/>
    </location>
</feature>
<keyword evidence="3" id="KW-0238">DNA-binding</keyword>
<sequence>MPCDRIRRNITTACNLCRKKKQKCNGKPVCSRCQEKKIKCDYPKPKKRGPPKNIEYFRPKFTTNNLYNNNKVETINLSNEVEVPNADPPPNQTLQPSLDNVTYNQPYFADAYQSMEYMIAIFIIF</sequence>
<dbReference type="InterPro" id="IPR051711">
    <property type="entry name" value="Stress_Response_Reg"/>
</dbReference>
<dbReference type="GO" id="GO:0005634">
    <property type="term" value="C:nucleus"/>
    <property type="evidence" value="ECO:0007669"/>
    <property type="project" value="UniProtKB-SubCell"/>
</dbReference>
<dbReference type="PANTHER" id="PTHR47540">
    <property type="entry name" value="THIAMINE REPRESSIBLE GENES REGULATORY PROTEIN THI5"/>
    <property type="match status" value="1"/>
</dbReference>
<dbReference type="EMBL" id="JEMT01029647">
    <property type="protein sequence ID" value="EXX51559.1"/>
    <property type="molecule type" value="Genomic_DNA"/>
</dbReference>
<dbReference type="GO" id="GO:0043565">
    <property type="term" value="F:sequence-specific DNA binding"/>
    <property type="evidence" value="ECO:0007669"/>
    <property type="project" value="TreeGrafter"/>
</dbReference>
<dbReference type="Gene3D" id="4.10.240.10">
    <property type="entry name" value="Zn(2)-C6 fungal-type DNA-binding domain"/>
    <property type="match status" value="1"/>
</dbReference>
<evidence type="ECO:0000256" key="2">
    <source>
        <dbReference type="ARBA" id="ARBA00023015"/>
    </source>
</evidence>
<accession>A0A015J9M8</accession>
<dbReference type="AlphaFoldDB" id="A0A015J9M8"/>
<keyword evidence="4" id="KW-0804">Transcription</keyword>
<keyword evidence="5" id="KW-0539">Nucleus</keyword>
<evidence type="ECO:0000256" key="4">
    <source>
        <dbReference type="ARBA" id="ARBA00023163"/>
    </source>
</evidence>
<dbReference type="GO" id="GO:0008270">
    <property type="term" value="F:zinc ion binding"/>
    <property type="evidence" value="ECO:0007669"/>
    <property type="project" value="InterPro"/>
</dbReference>
<organism evidence="7 8">
    <name type="scientific">Rhizophagus irregularis (strain DAOM 197198w)</name>
    <name type="common">Glomus intraradices</name>
    <dbReference type="NCBI Taxonomy" id="1432141"/>
    <lineage>
        <taxon>Eukaryota</taxon>
        <taxon>Fungi</taxon>
        <taxon>Fungi incertae sedis</taxon>
        <taxon>Mucoromycota</taxon>
        <taxon>Glomeromycotina</taxon>
        <taxon>Glomeromycetes</taxon>
        <taxon>Glomerales</taxon>
        <taxon>Glomeraceae</taxon>
        <taxon>Rhizophagus</taxon>
    </lineage>
</organism>